<evidence type="ECO:0000259" key="5">
    <source>
        <dbReference type="PROSITE" id="PS50931"/>
    </source>
</evidence>
<dbReference type="Pfam" id="PF00126">
    <property type="entry name" value="HTH_1"/>
    <property type="match status" value="1"/>
</dbReference>
<dbReference type="Pfam" id="PF03466">
    <property type="entry name" value="LysR_substrate"/>
    <property type="match status" value="1"/>
</dbReference>
<dbReference type="InterPro" id="IPR005119">
    <property type="entry name" value="LysR_subst-bd"/>
</dbReference>
<proteinExistence type="inferred from homology"/>
<dbReference type="PANTHER" id="PTHR30126">
    <property type="entry name" value="HTH-TYPE TRANSCRIPTIONAL REGULATOR"/>
    <property type="match status" value="1"/>
</dbReference>
<reference evidence="6 7" key="1">
    <citation type="submission" date="2020-08" db="EMBL/GenBank/DDBJ databases">
        <title>Genomic Encyclopedia of Type Strains, Phase IV (KMG-IV): sequencing the most valuable type-strain genomes for metagenomic binning, comparative biology and taxonomic classification.</title>
        <authorList>
            <person name="Goeker M."/>
        </authorList>
    </citation>
    <scope>NUCLEOTIDE SEQUENCE [LARGE SCALE GENOMIC DNA]</scope>
    <source>
        <strain evidence="6 7">DSM 11590</strain>
    </source>
</reference>
<gene>
    <name evidence="6" type="ORF">FHS48_001607</name>
</gene>
<dbReference type="GO" id="GO:0000976">
    <property type="term" value="F:transcription cis-regulatory region binding"/>
    <property type="evidence" value="ECO:0007669"/>
    <property type="project" value="TreeGrafter"/>
</dbReference>
<accession>A0A7W9ZGI6</accession>
<dbReference type="SUPFAM" id="SSF46785">
    <property type="entry name" value="Winged helix' DNA-binding domain"/>
    <property type="match status" value="1"/>
</dbReference>
<dbReference type="InterPro" id="IPR000847">
    <property type="entry name" value="LysR_HTH_N"/>
</dbReference>
<dbReference type="Gene3D" id="3.40.190.290">
    <property type="match status" value="1"/>
</dbReference>
<dbReference type="PROSITE" id="PS50931">
    <property type="entry name" value="HTH_LYSR"/>
    <property type="match status" value="1"/>
</dbReference>
<comment type="similarity">
    <text evidence="1">Belongs to the LysR transcriptional regulatory family.</text>
</comment>
<keyword evidence="7" id="KW-1185">Reference proteome</keyword>
<dbReference type="GO" id="GO:0003700">
    <property type="term" value="F:DNA-binding transcription factor activity"/>
    <property type="evidence" value="ECO:0007669"/>
    <property type="project" value="InterPro"/>
</dbReference>
<evidence type="ECO:0000256" key="2">
    <source>
        <dbReference type="ARBA" id="ARBA00023015"/>
    </source>
</evidence>
<name>A0A7W9ZGI6_NOVIT</name>
<dbReference type="EMBL" id="JACIIX010000005">
    <property type="protein sequence ID" value="MBB6210192.1"/>
    <property type="molecule type" value="Genomic_DNA"/>
</dbReference>
<evidence type="ECO:0000313" key="7">
    <source>
        <dbReference type="Proteomes" id="UP000544872"/>
    </source>
</evidence>
<evidence type="ECO:0000256" key="4">
    <source>
        <dbReference type="ARBA" id="ARBA00023163"/>
    </source>
</evidence>
<dbReference type="Gene3D" id="1.10.10.10">
    <property type="entry name" value="Winged helix-like DNA-binding domain superfamily/Winged helix DNA-binding domain"/>
    <property type="match status" value="1"/>
</dbReference>
<dbReference type="SUPFAM" id="SSF53850">
    <property type="entry name" value="Periplasmic binding protein-like II"/>
    <property type="match status" value="1"/>
</dbReference>
<evidence type="ECO:0000256" key="3">
    <source>
        <dbReference type="ARBA" id="ARBA00023125"/>
    </source>
</evidence>
<dbReference type="FunFam" id="1.10.10.10:FF:000001">
    <property type="entry name" value="LysR family transcriptional regulator"/>
    <property type="match status" value="1"/>
</dbReference>
<keyword evidence="3 6" id="KW-0238">DNA-binding</keyword>
<dbReference type="InterPro" id="IPR036390">
    <property type="entry name" value="WH_DNA-bd_sf"/>
</dbReference>
<dbReference type="PANTHER" id="PTHR30126:SF39">
    <property type="entry name" value="HTH-TYPE TRANSCRIPTIONAL REGULATOR CYSL"/>
    <property type="match status" value="1"/>
</dbReference>
<dbReference type="RefSeq" id="WP_184263037.1">
    <property type="nucleotide sequence ID" value="NZ_JACIIX010000005.1"/>
</dbReference>
<dbReference type="Proteomes" id="UP000544872">
    <property type="component" value="Unassembled WGS sequence"/>
</dbReference>
<comment type="caution">
    <text evidence="6">The sequence shown here is derived from an EMBL/GenBank/DDBJ whole genome shotgun (WGS) entry which is preliminary data.</text>
</comment>
<keyword evidence="4" id="KW-0804">Transcription</keyword>
<organism evidence="6 7">
    <name type="scientific">Novispirillum itersonii</name>
    <name type="common">Aquaspirillum itersonii</name>
    <dbReference type="NCBI Taxonomy" id="189"/>
    <lineage>
        <taxon>Bacteria</taxon>
        <taxon>Pseudomonadati</taxon>
        <taxon>Pseudomonadota</taxon>
        <taxon>Alphaproteobacteria</taxon>
        <taxon>Rhodospirillales</taxon>
        <taxon>Novispirillaceae</taxon>
        <taxon>Novispirillum</taxon>
    </lineage>
</organism>
<sequence length="295" mass="32083">MTFEQLRIFLAVADHLHFTRAAEALHLSQPAVSAAVAALEDARQVKLFHRLGRRVALTEAGALLVTEARVILRRVRQAEQMLDELSGLQRGSLTVAASETVGSWWLPARLTRFASAYPGLSLALEVGNTAAVVAAVLAGTADLGIVEGRVDDARLAQTILVRDQLVLVVGPGHRWWTRDHVLPQEVTDTPWLMRESGSGTREAFFDALRQAGIEDKAVTVRLTLPSGAAIRAALAEGTCAAIVSRHVVADALKAGRLHAPRFDLPHRHFVMIRHLDRTPGAAERAFTQYLAKGEE</sequence>
<dbReference type="AlphaFoldDB" id="A0A7W9ZGI6"/>
<keyword evidence="2" id="KW-0805">Transcription regulation</keyword>
<feature type="domain" description="HTH lysR-type" evidence="5">
    <location>
        <begin position="1"/>
        <end position="58"/>
    </location>
</feature>
<dbReference type="InterPro" id="IPR036388">
    <property type="entry name" value="WH-like_DNA-bd_sf"/>
</dbReference>
<dbReference type="PRINTS" id="PR00039">
    <property type="entry name" value="HTHLYSR"/>
</dbReference>
<protein>
    <submittedName>
        <fullName evidence="6">DNA-binding transcriptional LysR family regulator</fullName>
    </submittedName>
</protein>
<evidence type="ECO:0000313" key="6">
    <source>
        <dbReference type="EMBL" id="MBB6210192.1"/>
    </source>
</evidence>
<evidence type="ECO:0000256" key="1">
    <source>
        <dbReference type="ARBA" id="ARBA00009437"/>
    </source>
</evidence>